<dbReference type="Gene3D" id="3.40.50.410">
    <property type="entry name" value="von Willebrand factor, type A domain"/>
    <property type="match status" value="1"/>
</dbReference>
<dbReference type="GO" id="GO:0140445">
    <property type="term" value="C:chromosome, telomeric repeat region"/>
    <property type="evidence" value="ECO:0007669"/>
    <property type="project" value="EnsemblFungi"/>
</dbReference>
<name>R7YNE9_CONA1</name>
<keyword evidence="7 19" id="KW-0547">Nucleotide-binding</keyword>
<evidence type="ECO:0000256" key="15">
    <source>
        <dbReference type="ARBA" id="ARBA00023204"/>
    </source>
</evidence>
<dbReference type="GO" id="GO:0006303">
    <property type="term" value="P:double-strand break repair via nonhomologous end joining"/>
    <property type="evidence" value="ECO:0007669"/>
    <property type="project" value="EnsemblFungi"/>
</dbReference>
<dbReference type="GO" id="GO:0016887">
    <property type="term" value="F:ATP hydrolysis activity"/>
    <property type="evidence" value="ECO:0007669"/>
    <property type="project" value="RHEA"/>
</dbReference>
<dbReference type="HOGENOM" id="CLU_010975_1_1_1"/>
<keyword evidence="14 19" id="KW-0233">DNA recombination</keyword>
<dbReference type="FunFam" id="1.10.1600.10:FF:000002">
    <property type="entry name" value="X-ray repair cross-complementing protein 5"/>
    <property type="match status" value="1"/>
</dbReference>
<dbReference type="Pfam" id="PF02735">
    <property type="entry name" value="Ku"/>
    <property type="match status" value="1"/>
</dbReference>
<dbReference type="GO" id="GO:0042162">
    <property type="term" value="F:telomeric DNA binding"/>
    <property type="evidence" value="ECO:0007669"/>
    <property type="project" value="EnsemblFungi"/>
</dbReference>
<dbReference type="InterPro" id="IPR014893">
    <property type="entry name" value="Ku_PK_bind"/>
</dbReference>
<dbReference type="OrthoDB" id="30826at2759"/>
<dbReference type="GO" id="GO:0006310">
    <property type="term" value="P:DNA recombination"/>
    <property type="evidence" value="ECO:0007669"/>
    <property type="project" value="UniProtKB-KW"/>
</dbReference>
<comment type="subcellular location">
    <subcellularLocation>
        <location evidence="2">Chromosome</location>
        <location evidence="2">Telomere</location>
    </subcellularLocation>
    <subcellularLocation>
        <location evidence="1 19">Nucleus</location>
    </subcellularLocation>
</comment>
<dbReference type="AlphaFoldDB" id="R7YNE9"/>
<accession>R7YNE9</accession>
<dbReference type="SUPFAM" id="SSF101420">
    <property type="entry name" value="C-terminal domain of Ku80"/>
    <property type="match status" value="1"/>
</dbReference>
<dbReference type="eggNOG" id="KOG2326">
    <property type="taxonomic scope" value="Eukaryota"/>
</dbReference>
<dbReference type="SMART" id="SM00559">
    <property type="entry name" value="Ku78"/>
    <property type="match status" value="1"/>
</dbReference>
<evidence type="ECO:0000256" key="13">
    <source>
        <dbReference type="ARBA" id="ARBA00023125"/>
    </source>
</evidence>
<dbReference type="InterPro" id="IPR036465">
    <property type="entry name" value="vWFA_dom_sf"/>
</dbReference>
<keyword evidence="8 19" id="KW-0227">DNA damage</keyword>
<evidence type="ECO:0000256" key="17">
    <source>
        <dbReference type="ARBA" id="ARBA00024890"/>
    </source>
</evidence>
<dbReference type="STRING" id="1168221.R7YNE9"/>
<evidence type="ECO:0000256" key="10">
    <source>
        <dbReference type="ARBA" id="ARBA00022806"/>
    </source>
</evidence>
<dbReference type="GO" id="GO:0005524">
    <property type="term" value="F:ATP binding"/>
    <property type="evidence" value="ECO:0007669"/>
    <property type="project" value="UniProtKB-UniRule"/>
</dbReference>
<evidence type="ECO:0000256" key="18">
    <source>
        <dbReference type="ARBA" id="ARBA00047995"/>
    </source>
</evidence>
<evidence type="ECO:0000313" key="21">
    <source>
        <dbReference type="EMBL" id="EON63393.1"/>
    </source>
</evidence>
<keyword evidence="22" id="KW-1185">Reference proteome</keyword>
<evidence type="ECO:0000256" key="14">
    <source>
        <dbReference type="ARBA" id="ARBA00023172"/>
    </source>
</evidence>
<evidence type="ECO:0000256" key="2">
    <source>
        <dbReference type="ARBA" id="ARBA00004574"/>
    </source>
</evidence>
<dbReference type="InterPro" id="IPR036494">
    <property type="entry name" value="Ku_C_sf"/>
</dbReference>
<dbReference type="OMA" id="WAMQYVW"/>
<evidence type="ECO:0000256" key="12">
    <source>
        <dbReference type="ARBA" id="ARBA00022895"/>
    </source>
</evidence>
<dbReference type="InterPro" id="IPR005161">
    <property type="entry name" value="Ku_N"/>
</dbReference>
<dbReference type="GeneID" id="19899931"/>
<reference evidence="22" key="1">
    <citation type="submission" date="2012-06" db="EMBL/GenBank/DDBJ databases">
        <title>The genome sequence of Coniosporium apollinis CBS 100218.</title>
        <authorList>
            <consortium name="The Broad Institute Genome Sequencing Platform"/>
            <person name="Cuomo C."/>
            <person name="Gorbushina A."/>
            <person name="Noack S."/>
            <person name="Walker B."/>
            <person name="Young S.K."/>
            <person name="Zeng Q."/>
            <person name="Gargeya S."/>
            <person name="Fitzgerald M."/>
            <person name="Haas B."/>
            <person name="Abouelleil A."/>
            <person name="Alvarado L."/>
            <person name="Arachchi H.M."/>
            <person name="Berlin A.M."/>
            <person name="Chapman S.B."/>
            <person name="Goldberg J."/>
            <person name="Griggs A."/>
            <person name="Gujja S."/>
            <person name="Hansen M."/>
            <person name="Howarth C."/>
            <person name="Imamovic A."/>
            <person name="Larimer J."/>
            <person name="McCowan C."/>
            <person name="Montmayeur A."/>
            <person name="Murphy C."/>
            <person name="Neiman D."/>
            <person name="Pearson M."/>
            <person name="Priest M."/>
            <person name="Roberts A."/>
            <person name="Saif S."/>
            <person name="Shea T."/>
            <person name="Sisk P."/>
            <person name="Sykes S."/>
            <person name="Wortman J."/>
            <person name="Nusbaum C."/>
            <person name="Birren B."/>
        </authorList>
    </citation>
    <scope>NUCLEOTIDE SEQUENCE [LARGE SCALE GENOMIC DNA]</scope>
    <source>
        <strain evidence="22">CBS 100218</strain>
    </source>
</reference>
<dbReference type="GO" id="GO:0003678">
    <property type="term" value="F:DNA helicase activity"/>
    <property type="evidence" value="ECO:0007669"/>
    <property type="project" value="UniProtKB-EC"/>
</dbReference>
<dbReference type="PANTHER" id="PTHR12604">
    <property type="entry name" value="KU AUTOANTIGEN DNA HELICASE"/>
    <property type="match status" value="1"/>
</dbReference>
<evidence type="ECO:0000256" key="7">
    <source>
        <dbReference type="ARBA" id="ARBA00022741"/>
    </source>
</evidence>
<dbReference type="EC" id="3.6.4.12" evidence="4 19"/>
<evidence type="ECO:0000313" key="22">
    <source>
        <dbReference type="Proteomes" id="UP000016924"/>
    </source>
</evidence>
<dbReference type="Gene3D" id="1.10.1600.10">
    <property type="match status" value="1"/>
</dbReference>
<dbReference type="GO" id="GO:0000723">
    <property type="term" value="P:telomere maintenance"/>
    <property type="evidence" value="ECO:0007669"/>
    <property type="project" value="EnsemblFungi"/>
</dbReference>
<dbReference type="FunFam" id="2.40.290.10:FF:000008">
    <property type="entry name" value="ATP-dependent DNA helicase II subunit 2"/>
    <property type="match status" value="1"/>
</dbReference>
<keyword evidence="9 19" id="KW-0378">Hydrolase</keyword>
<dbReference type="InterPro" id="IPR006164">
    <property type="entry name" value="DNA_bd_Ku70/Ku80"/>
</dbReference>
<dbReference type="EMBL" id="JH767563">
    <property type="protein sequence ID" value="EON63393.1"/>
    <property type="molecule type" value="Genomic_DNA"/>
</dbReference>
<evidence type="ECO:0000256" key="19">
    <source>
        <dbReference type="PIRNR" id="PIRNR016570"/>
    </source>
</evidence>
<evidence type="ECO:0000256" key="9">
    <source>
        <dbReference type="ARBA" id="ARBA00022801"/>
    </source>
</evidence>
<evidence type="ECO:0000259" key="20">
    <source>
        <dbReference type="PROSITE" id="PS50234"/>
    </source>
</evidence>
<keyword evidence="13 19" id="KW-0238">DNA-binding</keyword>
<keyword evidence="16 19" id="KW-0539">Nucleus</keyword>
<dbReference type="PIRSF" id="PIRSF016570">
    <property type="entry name" value="Ku80"/>
    <property type="match status" value="1"/>
</dbReference>
<dbReference type="Pfam" id="PF03731">
    <property type="entry name" value="Ku_N"/>
    <property type="match status" value="1"/>
</dbReference>
<comment type="catalytic activity">
    <reaction evidence="18 19">
        <text>ATP + H2O = ADP + phosphate + H(+)</text>
        <dbReference type="Rhea" id="RHEA:13065"/>
        <dbReference type="ChEBI" id="CHEBI:15377"/>
        <dbReference type="ChEBI" id="CHEBI:15378"/>
        <dbReference type="ChEBI" id="CHEBI:30616"/>
        <dbReference type="ChEBI" id="CHEBI:43474"/>
        <dbReference type="ChEBI" id="CHEBI:456216"/>
        <dbReference type="EC" id="3.6.4.12"/>
    </reaction>
</comment>
<feature type="domain" description="VWFA" evidence="20">
    <location>
        <begin position="6"/>
        <end position="165"/>
    </location>
</feature>
<dbReference type="Gene3D" id="1.25.40.240">
    <property type="entry name" value="Ku, C-terminal domain"/>
    <property type="match status" value="1"/>
</dbReference>
<evidence type="ECO:0000256" key="11">
    <source>
        <dbReference type="ARBA" id="ARBA00022840"/>
    </source>
</evidence>
<dbReference type="Gene3D" id="2.40.290.10">
    <property type="match status" value="1"/>
</dbReference>
<dbReference type="InterPro" id="IPR024193">
    <property type="entry name" value="Ku80"/>
</dbReference>
<dbReference type="SUPFAM" id="SSF100939">
    <property type="entry name" value="SPOC domain-like"/>
    <property type="match status" value="1"/>
</dbReference>
<keyword evidence="6" id="KW-0158">Chromosome</keyword>
<protein>
    <recommendedName>
        <fullName evidence="5 19">ATP-dependent DNA helicase II subunit 2</fullName>
        <ecNumber evidence="4 19">3.6.4.12</ecNumber>
    </recommendedName>
</protein>
<evidence type="ECO:0000256" key="4">
    <source>
        <dbReference type="ARBA" id="ARBA00012551"/>
    </source>
</evidence>
<dbReference type="SUPFAM" id="SSF53300">
    <property type="entry name" value="vWA-like"/>
    <property type="match status" value="1"/>
</dbReference>
<dbReference type="FunFam" id="1.25.40.240:FF:000002">
    <property type="entry name" value="ATP-dependent DNA helicase II subunit 2"/>
    <property type="match status" value="1"/>
</dbReference>
<dbReference type="Pfam" id="PF08785">
    <property type="entry name" value="Ku_PK_bind"/>
    <property type="match status" value="1"/>
</dbReference>
<dbReference type="InterPro" id="IPR002035">
    <property type="entry name" value="VWF_A"/>
</dbReference>
<keyword evidence="11 19" id="KW-0067">ATP-binding</keyword>
<evidence type="ECO:0000256" key="1">
    <source>
        <dbReference type="ARBA" id="ARBA00004123"/>
    </source>
</evidence>
<dbReference type="GO" id="GO:0043564">
    <property type="term" value="C:Ku70:Ku80 complex"/>
    <property type="evidence" value="ECO:0007669"/>
    <property type="project" value="InterPro"/>
</dbReference>
<dbReference type="RefSeq" id="XP_007778710.1">
    <property type="nucleotide sequence ID" value="XM_007780520.1"/>
</dbReference>
<evidence type="ECO:0000256" key="8">
    <source>
        <dbReference type="ARBA" id="ARBA00022763"/>
    </source>
</evidence>
<dbReference type="PROSITE" id="PS50234">
    <property type="entry name" value="VWFA"/>
    <property type="match status" value="1"/>
</dbReference>
<evidence type="ECO:0000256" key="5">
    <source>
        <dbReference type="ARBA" id="ARBA00021792"/>
    </source>
</evidence>
<gene>
    <name evidence="21" type="ORF">W97_02620</name>
</gene>
<proteinExistence type="inferred from homology"/>
<dbReference type="Proteomes" id="UP000016924">
    <property type="component" value="Unassembled WGS sequence"/>
</dbReference>
<dbReference type="FunFam" id="3.40.50.410:FF:000073">
    <property type="entry name" value="ATP-dependent DNA helicase II subunit 2"/>
    <property type="match status" value="1"/>
</dbReference>
<keyword evidence="12" id="KW-0779">Telomere</keyword>
<keyword evidence="10 19" id="KW-0347">Helicase</keyword>
<evidence type="ECO:0000256" key="3">
    <source>
        <dbReference type="ARBA" id="ARBA00007726"/>
    </source>
</evidence>
<evidence type="ECO:0000256" key="6">
    <source>
        <dbReference type="ARBA" id="ARBA00022454"/>
    </source>
</evidence>
<comment type="similarity">
    <text evidence="3 19">Belongs to the ku80 family.</text>
</comment>
<organism evidence="21 22">
    <name type="scientific">Coniosporium apollinis (strain CBS 100218)</name>
    <name type="common">Rock-inhabiting black yeast</name>
    <dbReference type="NCBI Taxonomy" id="1168221"/>
    <lineage>
        <taxon>Eukaryota</taxon>
        <taxon>Fungi</taxon>
        <taxon>Dikarya</taxon>
        <taxon>Ascomycota</taxon>
        <taxon>Pezizomycotina</taxon>
        <taxon>Dothideomycetes</taxon>
        <taxon>Dothideomycetes incertae sedis</taxon>
        <taxon>Coniosporium</taxon>
    </lineage>
</organism>
<dbReference type="GO" id="GO:0003684">
    <property type="term" value="F:damaged DNA binding"/>
    <property type="evidence" value="ECO:0007669"/>
    <property type="project" value="InterPro"/>
</dbReference>
<dbReference type="GO" id="GO:0003690">
    <property type="term" value="F:double-stranded DNA binding"/>
    <property type="evidence" value="ECO:0007669"/>
    <property type="project" value="TreeGrafter"/>
</dbReference>
<keyword evidence="15 19" id="KW-0234">DNA repair</keyword>
<dbReference type="PANTHER" id="PTHR12604:SF4">
    <property type="entry name" value="X-RAY REPAIR CROSS-COMPLEMENTING PROTEIN 5"/>
    <property type="match status" value="1"/>
</dbReference>
<dbReference type="CDD" id="cd00873">
    <property type="entry name" value="KU80"/>
    <property type="match status" value="1"/>
</dbReference>
<comment type="function">
    <text evidence="17">Single-stranded DNA-dependent ATP-dependent helicase. Involved in non-homologous end joining (NHEJ) DNA double strand break repair. DNA-binding is sequence-independent but has a high affinity to nicks in double-stranded DNA and to the ends of duplex DNA. Binds to naturally occurring chromosomal ends, and therefore provides chromosomal end protection. Required also for telomere recombination to repair telomeric ends in the absence of telomerase. KU70, of the KU70/KU80 heterodimer, binds to the stem loop of TLC1, the RNA component of telomerase. Involved in telomere maintenance. Interacts with telomeric repeats and subtelomeric sequences thereby controlling telomere length and protecting against subtelomeric rearrangement. Maintains telomeric chromatin, which is involved in silencing the expression of genes located at the telomere. Required for mating-type switching.</text>
</comment>
<sequence length="727" mass="81500">MADKEATVYIVDVGASMSEKNHGREETDLAWAMNYVWDKITTTVATGRKTTYVGVLGLRTDETNNELQEDENYQHISVIQPLSQILMPDLRKLRDEIRPSSTDEGDAVSALIVAIQMIATHCRKLKYKRKVILVTNGRGHMDFEDISGIISKIKEDDIELVVLGVDFDDAEYGFKEEGKDPVKAENEVALQSLVEECGGAYGTMEQAINELGIPRIKNTRPVPSFRGALTLGDPENYDSAMSIDVERYPRTMVAKAPTASSFVVRTDLAPQESSTQSSHTLPNGDVEMADNQDGLAAVKNARTYQVVDEEAPGGKRDVELEDLAKGYEYGRTAVAISESEHNVTKLETHSGLDIVGFVPRDKYDRYMNMSRSNVVVAQRTNEKASMALSSFIHALYELDSYAVARLVAKDGKDPTLLLLAPSIEPDYECLLDVELPFAEDVRQYRFPPLDRVITVSGKKLIEHRNLPTDDLMKAMSDYVDHMDLSTFGKDDEGNPTEYMPMEDTFSPVLHRINQAIRWRAVHPTEPIPPPYEILTRYSNPPEELLQQAQPYLNAVLKAADVKKVPPKQKGRKRHREAEKPLSGLNVEELLGREKRQKISAENAIPEFKQMLATTEDIGTIKDAAKQMGSIIQSYIRHSVGDSGYKRAVEAIRVVREEMTELEEPGVFNELIRDLKTKILGEELGGDRKEMWWLVRANRLGLIDKRISPLSEVEEDEAKAFLTAKLSG</sequence>
<dbReference type="InterPro" id="IPR016194">
    <property type="entry name" value="SPOC-like_C_dom_sf"/>
</dbReference>
<evidence type="ECO:0000256" key="16">
    <source>
        <dbReference type="ARBA" id="ARBA00023242"/>
    </source>
</evidence>